<dbReference type="EMBL" id="JBEXAE010000001">
    <property type="protein sequence ID" value="MET6989175.1"/>
    <property type="molecule type" value="Genomic_DNA"/>
</dbReference>
<comment type="caution">
    <text evidence="1">The sequence shown here is derived from an EMBL/GenBank/DDBJ whole genome shotgun (WGS) entry which is preliminary data.</text>
</comment>
<evidence type="ECO:0000313" key="1">
    <source>
        <dbReference type="EMBL" id="MET6989175.1"/>
    </source>
</evidence>
<sequence>MDKNKINQSTVRFLKGRYKKLSTKEIMKLAYKITKKYLMENQERLEKDAKLDKVLFEEAIYKEFLSVKILGAI</sequence>
<dbReference type="Proteomes" id="UP001549799">
    <property type="component" value="Unassembled WGS sequence"/>
</dbReference>
<name>A0ABV2SRM5_9FLAO</name>
<accession>A0ABV2SRM5</accession>
<gene>
    <name evidence="1" type="ORF">ABXZ36_00775</name>
</gene>
<keyword evidence="2" id="KW-1185">Reference proteome</keyword>
<dbReference type="RefSeq" id="WP_354613543.1">
    <property type="nucleotide sequence ID" value="NZ_JBEXAE010000001.1"/>
</dbReference>
<reference evidence="1 2" key="1">
    <citation type="submission" date="2024-07" db="EMBL/GenBank/DDBJ databases">
        <title>The genome sequence of type strain Sediminicola arcticus GDMCC 1.2805.</title>
        <authorList>
            <person name="Liu Y."/>
        </authorList>
    </citation>
    <scope>NUCLEOTIDE SEQUENCE [LARGE SCALE GENOMIC DNA]</scope>
    <source>
        <strain evidence="1 2">GDMCC 1.2805</strain>
    </source>
</reference>
<proteinExistence type="predicted"/>
<organism evidence="1 2">
    <name type="scientific">Sediminicola arcticus</name>
    <dbReference type="NCBI Taxonomy" id="1574308"/>
    <lineage>
        <taxon>Bacteria</taxon>
        <taxon>Pseudomonadati</taxon>
        <taxon>Bacteroidota</taxon>
        <taxon>Flavobacteriia</taxon>
        <taxon>Flavobacteriales</taxon>
        <taxon>Flavobacteriaceae</taxon>
        <taxon>Sediminicola</taxon>
    </lineage>
</organism>
<protein>
    <submittedName>
        <fullName evidence="1">Uncharacterized protein</fullName>
    </submittedName>
</protein>
<evidence type="ECO:0000313" key="2">
    <source>
        <dbReference type="Proteomes" id="UP001549799"/>
    </source>
</evidence>